<gene>
    <name evidence="1" type="ORF">BDD14_0116</name>
</gene>
<evidence type="ECO:0000313" key="1">
    <source>
        <dbReference type="EMBL" id="RZU38831.1"/>
    </source>
</evidence>
<dbReference type="AlphaFoldDB" id="A0A4Q7YPN9"/>
<reference evidence="1 2" key="1">
    <citation type="submission" date="2019-02" db="EMBL/GenBank/DDBJ databases">
        <title>Genomic Encyclopedia of Archaeal and Bacterial Type Strains, Phase II (KMG-II): from individual species to whole genera.</title>
        <authorList>
            <person name="Goeker M."/>
        </authorList>
    </citation>
    <scope>NUCLEOTIDE SEQUENCE [LARGE SCALE GENOMIC DNA]</scope>
    <source>
        <strain evidence="1 2">DSM 18101</strain>
    </source>
</reference>
<dbReference type="Proteomes" id="UP000292958">
    <property type="component" value="Unassembled WGS sequence"/>
</dbReference>
<comment type="caution">
    <text evidence="1">The sequence shown here is derived from an EMBL/GenBank/DDBJ whole genome shotgun (WGS) entry which is preliminary data.</text>
</comment>
<accession>A0A4Q7YPN9</accession>
<sequence length="60" mass="6754">MQPKDEKRLTESFTLPSKEEIAQMVRKLKPRLEPVLTAPESVTLFMTELAAALQPARSAE</sequence>
<protein>
    <submittedName>
        <fullName evidence="1">Uncharacterized protein</fullName>
    </submittedName>
</protein>
<dbReference type="EMBL" id="SHKW01000001">
    <property type="protein sequence ID" value="RZU38831.1"/>
    <property type="molecule type" value="Genomic_DNA"/>
</dbReference>
<dbReference type="RefSeq" id="WP_130417125.1">
    <property type="nucleotide sequence ID" value="NZ_SHKW01000001.1"/>
</dbReference>
<keyword evidence="2" id="KW-1185">Reference proteome</keyword>
<organism evidence="1 2">
    <name type="scientific">Edaphobacter modestus</name>
    <dbReference type="NCBI Taxonomy" id="388466"/>
    <lineage>
        <taxon>Bacteria</taxon>
        <taxon>Pseudomonadati</taxon>
        <taxon>Acidobacteriota</taxon>
        <taxon>Terriglobia</taxon>
        <taxon>Terriglobales</taxon>
        <taxon>Acidobacteriaceae</taxon>
        <taxon>Edaphobacter</taxon>
    </lineage>
</organism>
<name>A0A4Q7YPN9_9BACT</name>
<proteinExistence type="predicted"/>
<evidence type="ECO:0000313" key="2">
    <source>
        <dbReference type="Proteomes" id="UP000292958"/>
    </source>
</evidence>